<feature type="region of interest" description="Disordered" evidence="1">
    <location>
        <begin position="116"/>
        <end position="264"/>
    </location>
</feature>
<name>A0A0D6MBK6_9BILA</name>
<feature type="compositionally biased region" description="Basic and acidic residues" evidence="1">
    <location>
        <begin position="39"/>
        <end position="64"/>
    </location>
</feature>
<feature type="compositionally biased region" description="Basic and acidic residues" evidence="1">
    <location>
        <begin position="239"/>
        <end position="257"/>
    </location>
</feature>
<organism evidence="2 3">
    <name type="scientific">Ancylostoma ceylanicum</name>
    <dbReference type="NCBI Taxonomy" id="53326"/>
    <lineage>
        <taxon>Eukaryota</taxon>
        <taxon>Metazoa</taxon>
        <taxon>Ecdysozoa</taxon>
        <taxon>Nematoda</taxon>
        <taxon>Chromadorea</taxon>
        <taxon>Rhabditida</taxon>
        <taxon>Rhabditina</taxon>
        <taxon>Rhabditomorpha</taxon>
        <taxon>Strongyloidea</taxon>
        <taxon>Ancylostomatidae</taxon>
        <taxon>Ancylostomatinae</taxon>
        <taxon>Ancylostoma</taxon>
    </lineage>
</organism>
<evidence type="ECO:0000313" key="3">
    <source>
        <dbReference type="Proteomes" id="UP000054495"/>
    </source>
</evidence>
<feature type="compositionally biased region" description="Polar residues" evidence="1">
    <location>
        <begin position="214"/>
        <end position="225"/>
    </location>
</feature>
<feature type="compositionally biased region" description="Basic and acidic residues" evidence="1">
    <location>
        <begin position="135"/>
        <end position="205"/>
    </location>
</feature>
<sequence length="264" mass="30523">MYESLHRSAEECDRKPQADTSKEILEALNVADVQAKPYEGSESKKKVAKIRESKIILEPQKKEVPSTPNSRRHDRSKEERKSEKEEKKNSLEDIIEEYSNEDENKKVELKFPEILKQGEEAEQPTPLRSKTAQLQKKEKTTTPEGKKVENKKPKSGRHELIQKEIENKKPKSGRHELIQKEIENKKTKSSRHEVIQKEEPEESKTVDIYLCGFSQPTKNLTASQTPPLDKPKPKPAKRSPVEAKHEVSPKKKEPKESTHKRKQK</sequence>
<dbReference type="EMBL" id="KE124827">
    <property type="protein sequence ID" value="EPB77797.1"/>
    <property type="molecule type" value="Genomic_DNA"/>
</dbReference>
<proteinExistence type="predicted"/>
<evidence type="ECO:0000313" key="2">
    <source>
        <dbReference type="EMBL" id="EPB77797.1"/>
    </source>
</evidence>
<feature type="region of interest" description="Disordered" evidence="1">
    <location>
        <begin position="37"/>
        <end position="91"/>
    </location>
</feature>
<dbReference type="AlphaFoldDB" id="A0A0D6MBK6"/>
<accession>A0A0D6MBK6</accession>
<feature type="compositionally biased region" description="Basic and acidic residues" evidence="1">
    <location>
        <begin position="75"/>
        <end position="91"/>
    </location>
</feature>
<evidence type="ECO:0000256" key="1">
    <source>
        <dbReference type="SAM" id="MobiDB-lite"/>
    </source>
</evidence>
<feature type="region of interest" description="Disordered" evidence="1">
    <location>
        <begin position="1"/>
        <end position="20"/>
    </location>
</feature>
<dbReference type="Proteomes" id="UP000054495">
    <property type="component" value="Unassembled WGS sequence"/>
</dbReference>
<gene>
    <name evidence="2" type="ORF">ANCCEY_03065</name>
</gene>
<keyword evidence="3" id="KW-1185">Reference proteome</keyword>
<protein>
    <submittedName>
        <fullName evidence="2">Uncharacterized protein</fullName>
    </submittedName>
</protein>
<reference evidence="2 3" key="1">
    <citation type="submission" date="2013-05" db="EMBL/GenBank/DDBJ databases">
        <title>Draft genome of the parasitic nematode Anyclostoma ceylanicum.</title>
        <authorList>
            <person name="Mitreva M."/>
        </authorList>
    </citation>
    <scope>NUCLEOTIDE SEQUENCE [LARGE SCALE GENOMIC DNA]</scope>
</reference>